<dbReference type="Proteomes" id="UP000053695">
    <property type="component" value="Unassembled WGS sequence"/>
</dbReference>
<dbReference type="SMART" id="SM00355">
    <property type="entry name" value="ZnF_C2H2"/>
    <property type="match status" value="1"/>
</dbReference>
<accession>N6VX85</accession>
<dbReference type="AlphaFoldDB" id="N6VX85"/>
<keyword evidence="1" id="KW-0862">Zinc</keyword>
<comment type="caution">
    <text evidence="3">The sequence shown here is derived from an EMBL/GenBank/DDBJ whole genome shotgun (WGS) entry which is preliminary data.</text>
</comment>
<dbReference type="PROSITE" id="PS00028">
    <property type="entry name" value="ZINC_FINGER_C2H2_1"/>
    <property type="match status" value="1"/>
</dbReference>
<dbReference type="Pfam" id="PF00096">
    <property type="entry name" value="zf-C2H2"/>
    <property type="match status" value="1"/>
</dbReference>
<organism evidence="3 4">
    <name type="scientific">Methanocaldococcus villosus KIN24-T80</name>
    <dbReference type="NCBI Taxonomy" id="1069083"/>
    <lineage>
        <taxon>Archaea</taxon>
        <taxon>Methanobacteriati</taxon>
        <taxon>Methanobacteriota</taxon>
        <taxon>Methanomada group</taxon>
        <taxon>Methanococci</taxon>
        <taxon>Methanococcales</taxon>
        <taxon>Methanocaldococcaceae</taxon>
        <taxon>Methanocaldococcus</taxon>
    </lineage>
</organism>
<dbReference type="InterPro" id="IPR013087">
    <property type="entry name" value="Znf_C2H2_type"/>
</dbReference>
<evidence type="ECO:0000313" key="3">
    <source>
        <dbReference type="EMBL" id="ENN95727.1"/>
    </source>
</evidence>
<keyword evidence="1" id="KW-0863">Zinc-finger</keyword>
<dbReference type="PATRIC" id="fig|1069083.5.peg.1211"/>
<dbReference type="RefSeq" id="WP_004593342.1">
    <property type="nucleotide sequence ID" value="NZ_APMM01000050.1"/>
</dbReference>
<evidence type="ECO:0000256" key="1">
    <source>
        <dbReference type="PROSITE-ProRule" id="PRU00042"/>
    </source>
</evidence>
<evidence type="ECO:0000313" key="4">
    <source>
        <dbReference type="Proteomes" id="UP000053695"/>
    </source>
</evidence>
<dbReference type="GO" id="GO:0008270">
    <property type="term" value="F:zinc ion binding"/>
    <property type="evidence" value="ECO:0007669"/>
    <property type="project" value="UniProtKB-KW"/>
</dbReference>
<feature type="domain" description="C2H2-type" evidence="2">
    <location>
        <begin position="16"/>
        <end position="39"/>
    </location>
</feature>
<keyword evidence="4" id="KW-1185">Reference proteome</keyword>
<dbReference type="InterPro" id="IPR036236">
    <property type="entry name" value="Znf_C2H2_sf"/>
</dbReference>
<gene>
    <name evidence="3" type="ORF">J422_06219</name>
</gene>
<keyword evidence="1" id="KW-0479">Metal-binding</keyword>
<sequence>MRLKAKKIESRYGKFLVCPRCGRVFKDSKAYTKHVNKSHRHLFKGE</sequence>
<proteinExistence type="predicted"/>
<dbReference type="STRING" id="1069083.GCA_000371805_00294"/>
<evidence type="ECO:0000259" key="2">
    <source>
        <dbReference type="PROSITE" id="PS50157"/>
    </source>
</evidence>
<dbReference type="OrthoDB" id="63170at2157"/>
<dbReference type="PROSITE" id="PS50157">
    <property type="entry name" value="ZINC_FINGER_C2H2_2"/>
    <property type="match status" value="1"/>
</dbReference>
<name>N6VX85_9EURY</name>
<dbReference type="EMBL" id="APMM01000050">
    <property type="protein sequence ID" value="ENN95727.1"/>
    <property type="molecule type" value="Genomic_DNA"/>
</dbReference>
<dbReference type="SUPFAM" id="SSF57667">
    <property type="entry name" value="beta-beta-alpha zinc fingers"/>
    <property type="match status" value="1"/>
</dbReference>
<reference evidence="3 4" key="1">
    <citation type="journal article" date="2013" name="Genome Announc.">
        <title>Draft Genome Sequence of a Highly Flagellated, Fast-Swimming Archaeon, Methanocaldococcus villosus Strain KIN24-T80 (DSM 22612).</title>
        <authorList>
            <person name="Thennarasu S."/>
            <person name="Polireddy D."/>
            <person name="Antony A."/>
            <person name="Yada M.R."/>
            <person name="Algarawi S."/>
            <person name="Sivakumar N."/>
        </authorList>
    </citation>
    <scope>NUCLEOTIDE SEQUENCE [LARGE SCALE GENOMIC DNA]</scope>
    <source>
        <strain evidence="3 4">KIN24-T80</strain>
    </source>
</reference>
<protein>
    <submittedName>
        <fullName evidence="3">Zinc finger C2H2-type domain protein</fullName>
    </submittedName>
</protein>